<organism evidence="2 4">
    <name type="scientific">Bacillus glycinifermentans</name>
    <dbReference type="NCBI Taxonomy" id="1664069"/>
    <lineage>
        <taxon>Bacteria</taxon>
        <taxon>Bacillati</taxon>
        <taxon>Bacillota</taxon>
        <taxon>Bacilli</taxon>
        <taxon>Bacillales</taxon>
        <taxon>Bacillaceae</taxon>
        <taxon>Bacillus</taxon>
    </lineage>
</organism>
<accession>A0A0T6BND0</accession>
<dbReference type="RefSeq" id="WP_048353757.1">
    <property type="nucleotide sequence ID" value="NZ_JARRTL010000047.1"/>
</dbReference>
<dbReference type="OrthoDB" id="2080087at2"/>
<dbReference type="Proteomes" id="UP001341297">
    <property type="component" value="Unassembled WGS sequence"/>
</dbReference>
<dbReference type="AlphaFoldDB" id="A0A0T6BND0"/>
<reference evidence="2" key="2">
    <citation type="submission" date="2015-10" db="EMBL/GenBank/DDBJ databases">
        <authorList>
            <person name="Gilbert D.G."/>
        </authorList>
    </citation>
    <scope>NUCLEOTIDE SEQUENCE</scope>
    <source>
        <strain evidence="2">GO-13</strain>
    </source>
</reference>
<reference evidence="3 5" key="3">
    <citation type="submission" date="2023-03" db="EMBL/GenBank/DDBJ databases">
        <title>Agriculturally important microbes genome sequencing.</title>
        <authorList>
            <person name="Dunlap C."/>
        </authorList>
    </citation>
    <scope>NUCLEOTIDE SEQUENCE [LARGE SCALE GENOMIC DNA]</scope>
    <source>
        <strain evidence="3 5">CBP-3203</strain>
    </source>
</reference>
<evidence type="ECO:0000256" key="1">
    <source>
        <dbReference type="SAM" id="SignalP"/>
    </source>
</evidence>
<protein>
    <submittedName>
        <fullName evidence="2">Uncharacterized protein</fullName>
    </submittedName>
</protein>
<proteinExistence type="predicted"/>
<gene>
    <name evidence="2" type="ORF">AB447_203975</name>
    <name evidence="3" type="ORF">P8828_24505</name>
</gene>
<evidence type="ECO:0000313" key="5">
    <source>
        <dbReference type="Proteomes" id="UP001341297"/>
    </source>
</evidence>
<feature type="chain" id="PRO_5006668764" evidence="1">
    <location>
        <begin position="26"/>
        <end position="94"/>
    </location>
</feature>
<dbReference type="Proteomes" id="UP000036168">
    <property type="component" value="Unassembled WGS sequence"/>
</dbReference>
<keyword evidence="5" id="KW-1185">Reference proteome</keyword>
<sequence length="94" mass="10276">MIKKICSLVLFFVLMLSVFTVEASAFNYPNGTKAKAGDILVTSDAFSKGIVGHAGMATSSSEYLEIRGAGHYPEIRSLTVVFRKRININVSFEI</sequence>
<name>A0A0T6BND0_9BACI</name>
<comment type="caution">
    <text evidence="2">The sequence shown here is derived from an EMBL/GenBank/DDBJ whole genome shotgun (WGS) entry which is preliminary data.</text>
</comment>
<evidence type="ECO:0000313" key="4">
    <source>
        <dbReference type="Proteomes" id="UP000036168"/>
    </source>
</evidence>
<keyword evidence="1" id="KW-0732">Signal</keyword>
<evidence type="ECO:0000313" key="2">
    <source>
        <dbReference type="EMBL" id="KRT93101.1"/>
    </source>
</evidence>
<feature type="signal peptide" evidence="1">
    <location>
        <begin position="1"/>
        <end position="25"/>
    </location>
</feature>
<dbReference type="EMBL" id="JARRTL010000047">
    <property type="protein sequence ID" value="MEC0487912.1"/>
    <property type="molecule type" value="Genomic_DNA"/>
</dbReference>
<evidence type="ECO:0000313" key="3">
    <source>
        <dbReference type="EMBL" id="MEC0487912.1"/>
    </source>
</evidence>
<reference evidence="2 4" key="1">
    <citation type="journal article" date="2015" name="Int. J. Syst. Evol. Microbiol.">
        <title>Bacillus glycinifermentans sp. nov., isolated from fermented soybean paste.</title>
        <authorList>
            <person name="Kim S.J."/>
            <person name="Dunlap C.A."/>
            <person name="Kwon S.W."/>
            <person name="Rooney A.P."/>
        </authorList>
    </citation>
    <scope>NUCLEOTIDE SEQUENCE [LARGE SCALE GENOMIC DNA]</scope>
    <source>
        <strain evidence="2 4">GO-13</strain>
    </source>
</reference>
<dbReference type="EMBL" id="LECW02000023">
    <property type="protein sequence ID" value="KRT93101.1"/>
    <property type="molecule type" value="Genomic_DNA"/>
</dbReference>